<dbReference type="InterPro" id="IPR001660">
    <property type="entry name" value="SAM"/>
</dbReference>
<dbReference type="PROSITE" id="PS01033">
    <property type="entry name" value="GLOBIN"/>
    <property type="match status" value="1"/>
</dbReference>
<comment type="similarity">
    <text evidence="6">Belongs to the globin family.</text>
</comment>
<keyword evidence="4" id="KW-0479">Metal-binding</keyword>
<dbReference type="OrthoDB" id="436496at2759"/>
<dbReference type="SMART" id="SM00454">
    <property type="entry name" value="SAM"/>
    <property type="match status" value="1"/>
</dbReference>
<feature type="compositionally biased region" description="Pro residues" evidence="7">
    <location>
        <begin position="56"/>
        <end position="65"/>
    </location>
</feature>
<gene>
    <name evidence="10" type="primary">hmp</name>
    <name evidence="10" type="ORF">SNAT2548_LOCUS29345</name>
</gene>
<dbReference type="InterPro" id="IPR012292">
    <property type="entry name" value="Globin/Proto"/>
</dbReference>
<dbReference type="SUPFAM" id="SSF46458">
    <property type="entry name" value="Globin-like"/>
    <property type="match status" value="1"/>
</dbReference>
<dbReference type="Gene3D" id="1.10.150.50">
    <property type="entry name" value="Transcription Factor, Ets-1"/>
    <property type="match status" value="1"/>
</dbReference>
<dbReference type="Gene3D" id="1.10.490.10">
    <property type="entry name" value="Globins"/>
    <property type="match status" value="1"/>
</dbReference>
<dbReference type="PANTHER" id="PTHR46458:SF1">
    <property type="entry name" value="GEO09476P1"/>
    <property type="match status" value="1"/>
</dbReference>
<evidence type="ECO:0000256" key="3">
    <source>
        <dbReference type="ARBA" id="ARBA00022621"/>
    </source>
</evidence>
<evidence type="ECO:0000313" key="11">
    <source>
        <dbReference type="Proteomes" id="UP000604046"/>
    </source>
</evidence>
<evidence type="ECO:0000256" key="7">
    <source>
        <dbReference type="SAM" id="MobiDB-lite"/>
    </source>
</evidence>
<dbReference type="InterPro" id="IPR050532">
    <property type="entry name" value="Globin-like_OT"/>
</dbReference>
<keyword evidence="2 6" id="KW-0349">Heme</keyword>
<name>A0A812T8F7_9DINO</name>
<feature type="region of interest" description="Disordered" evidence="7">
    <location>
        <begin position="148"/>
        <end position="177"/>
    </location>
</feature>
<dbReference type="InterPro" id="IPR009050">
    <property type="entry name" value="Globin-like_sf"/>
</dbReference>
<feature type="transmembrane region" description="Helical" evidence="8">
    <location>
        <begin position="313"/>
        <end position="330"/>
    </location>
</feature>
<keyword evidence="8" id="KW-1133">Transmembrane helix</keyword>
<dbReference type="EMBL" id="CAJNDS010002553">
    <property type="protein sequence ID" value="CAE7524255.1"/>
    <property type="molecule type" value="Genomic_DNA"/>
</dbReference>
<dbReference type="PANTHER" id="PTHR46458">
    <property type="entry name" value="BLR2807 PROTEIN"/>
    <property type="match status" value="1"/>
</dbReference>
<feature type="region of interest" description="Disordered" evidence="7">
    <location>
        <begin position="1"/>
        <end position="68"/>
    </location>
</feature>
<keyword evidence="3 6" id="KW-0561">Oxygen transport</keyword>
<keyword evidence="8" id="KW-0472">Membrane</keyword>
<dbReference type="SUPFAM" id="SSF47769">
    <property type="entry name" value="SAM/Pointed domain"/>
    <property type="match status" value="1"/>
</dbReference>
<evidence type="ECO:0000256" key="4">
    <source>
        <dbReference type="ARBA" id="ARBA00022723"/>
    </source>
</evidence>
<keyword evidence="5" id="KW-0408">Iron</keyword>
<dbReference type="InterPro" id="IPR000971">
    <property type="entry name" value="Globin"/>
</dbReference>
<proteinExistence type="inferred from homology"/>
<evidence type="ECO:0000256" key="5">
    <source>
        <dbReference type="ARBA" id="ARBA00023004"/>
    </source>
</evidence>
<dbReference type="GO" id="GO:0046872">
    <property type="term" value="F:metal ion binding"/>
    <property type="evidence" value="ECO:0007669"/>
    <property type="project" value="UniProtKB-KW"/>
</dbReference>
<dbReference type="AlphaFoldDB" id="A0A812T8F7"/>
<evidence type="ECO:0000256" key="8">
    <source>
        <dbReference type="SAM" id="Phobius"/>
    </source>
</evidence>
<protein>
    <submittedName>
        <fullName evidence="10">Hmp protein</fullName>
    </submittedName>
</protein>
<evidence type="ECO:0000256" key="6">
    <source>
        <dbReference type="RuleBase" id="RU000356"/>
    </source>
</evidence>
<accession>A0A812T8F7</accession>
<feature type="domain" description="Globin" evidence="9">
    <location>
        <begin position="170"/>
        <end position="331"/>
    </location>
</feature>
<keyword evidence="11" id="KW-1185">Reference proteome</keyword>
<feature type="non-terminal residue" evidence="10">
    <location>
        <position position="342"/>
    </location>
</feature>
<dbReference type="Proteomes" id="UP000604046">
    <property type="component" value="Unassembled WGS sequence"/>
</dbReference>
<evidence type="ECO:0000256" key="2">
    <source>
        <dbReference type="ARBA" id="ARBA00022617"/>
    </source>
</evidence>
<keyword evidence="1 6" id="KW-0813">Transport</keyword>
<dbReference type="Pfam" id="PF00042">
    <property type="entry name" value="Globin"/>
    <property type="match status" value="1"/>
</dbReference>
<dbReference type="InterPro" id="IPR013761">
    <property type="entry name" value="SAM/pointed_sf"/>
</dbReference>
<dbReference type="GO" id="GO:0005344">
    <property type="term" value="F:oxygen carrier activity"/>
    <property type="evidence" value="ECO:0007669"/>
    <property type="project" value="UniProtKB-KW"/>
</dbReference>
<dbReference type="GO" id="GO:0019825">
    <property type="term" value="F:oxygen binding"/>
    <property type="evidence" value="ECO:0007669"/>
    <property type="project" value="InterPro"/>
</dbReference>
<dbReference type="CDD" id="cd09487">
    <property type="entry name" value="SAM_superfamily"/>
    <property type="match status" value="1"/>
</dbReference>
<evidence type="ECO:0000259" key="9">
    <source>
        <dbReference type="PROSITE" id="PS01033"/>
    </source>
</evidence>
<evidence type="ECO:0000313" key="10">
    <source>
        <dbReference type="EMBL" id="CAE7524255.1"/>
    </source>
</evidence>
<organism evidence="10 11">
    <name type="scientific">Symbiodinium natans</name>
    <dbReference type="NCBI Taxonomy" id="878477"/>
    <lineage>
        <taxon>Eukaryota</taxon>
        <taxon>Sar</taxon>
        <taxon>Alveolata</taxon>
        <taxon>Dinophyceae</taxon>
        <taxon>Suessiales</taxon>
        <taxon>Symbiodiniaceae</taxon>
        <taxon>Symbiodinium</taxon>
    </lineage>
</organism>
<evidence type="ECO:0000256" key="1">
    <source>
        <dbReference type="ARBA" id="ARBA00022448"/>
    </source>
</evidence>
<reference evidence="10" key="1">
    <citation type="submission" date="2021-02" db="EMBL/GenBank/DDBJ databases">
        <authorList>
            <person name="Dougan E. K."/>
            <person name="Rhodes N."/>
            <person name="Thang M."/>
            <person name="Chan C."/>
        </authorList>
    </citation>
    <scope>NUCLEOTIDE SEQUENCE</scope>
</reference>
<comment type="caution">
    <text evidence="10">The sequence shown here is derived from an EMBL/GenBank/DDBJ whole genome shotgun (WGS) entry which is preliminary data.</text>
</comment>
<dbReference type="GO" id="GO:0020037">
    <property type="term" value="F:heme binding"/>
    <property type="evidence" value="ECO:0007669"/>
    <property type="project" value="InterPro"/>
</dbReference>
<dbReference type="Pfam" id="PF00536">
    <property type="entry name" value="SAM_1"/>
    <property type="match status" value="1"/>
</dbReference>
<keyword evidence="8" id="KW-0812">Transmembrane</keyword>
<sequence length="342" mass="38148">MQARRQGGARDERSTFPAATCRRSSPAGGYSGRTAVRARASALSPKPSSSGRAAPKPRPGRPPPNQSLRCNVEQSEVTKFLRQIGLMQYAQTLYSSGFEDMETLLEIEDSHMRDLGMLPGHQVKLRKRLEEFDADIPVVQIHPQRCLGDWEDEDDAPPVRVSASSPYGRGSAPSDRTTTSVQMSWAHLKEIGTDVVGAYFCRKIFELKPETMELFPIAVRSRYRDWATDEDEDERNLAASPALRRLFGRVVDAVGSAVAGLQDMNKMVPALTQLGMRHVGYNLKEEYFEISEKALVLTLREGLGDLFTKEVEFAWSMVYNFIIATMLAGFRTARAEVQAKQA</sequence>